<protein>
    <submittedName>
        <fullName evidence="1">Uncharacterized protein</fullName>
    </submittedName>
</protein>
<proteinExistence type="predicted"/>
<comment type="caution">
    <text evidence="1">The sequence shown here is derived from an EMBL/GenBank/DDBJ whole genome shotgun (WGS) entry which is preliminary data.</text>
</comment>
<gene>
    <name evidence="1" type="ORF">A2257_00355</name>
</gene>
<evidence type="ECO:0000313" key="2">
    <source>
        <dbReference type="Proteomes" id="UP000177407"/>
    </source>
</evidence>
<organism evidence="1 2">
    <name type="scientific">Candidatus Falkowbacteria bacterium RIFOXYA2_FULL_38_12</name>
    <dbReference type="NCBI Taxonomy" id="1797993"/>
    <lineage>
        <taxon>Bacteria</taxon>
        <taxon>Candidatus Falkowiibacteriota</taxon>
    </lineage>
</organism>
<sequence>MNPYREPSEFTEANPAIEEMLKRERAKEIMKDDYFGPEAVKTVFGIEVLDSEIPSLPYTLEQLEQAKELGEILILRVSHDNSGRPMTMEQINEIMQPRMKSKIFCDYRPGEGDWFKSEDFYKKDFIKTEWKLVSRSFLPDVTSKKNKEGKYVNGSRGCGYAYQTKILREWLKSIDFLEKDEESECSDKILLELSEEVGLKFGSSAIKDYSKRWPAKKEKKFCRKIVNLKINVRHRQSPTEILYDWMLGFSTRGGLSVSDAEIAGSIESRLKYYGLFGDERSRVLSRSLSSRGRVVGVHFCFSYLGGRMYIFDSYASIGEWEEGLISQR</sequence>
<reference evidence="1 2" key="1">
    <citation type="journal article" date="2016" name="Nat. Commun.">
        <title>Thousands of microbial genomes shed light on interconnected biogeochemical processes in an aquifer system.</title>
        <authorList>
            <person name="Anantharaman K."/>
            <person name="Brown C.T."/>
            <person name="Hug L.A."/>
            <person name="Sharon I."/>
            <person name="Castelle C.J."/>
            <person name="Probst A.J."/>
            <person name="Thomas B.C."/>
            <person name="Singh A."/>
            <person name="Wilkins M.J."/>
            <person name="Karaoz U."/>
            <person name="Brodie E.L."/>
            <person name="Williams K.H."/>
            <person name="Hubbard S.S."/>
            <person name="Banfield J.F."/>
        </authorList>
    </citation>
    <scope>NUCLEOTIDE SEQUENCE [LARGE SCALE GENOMIC DNA]</scope>
</reference>
<dbReference type="AlphaFoldDB" id="A0A1F5S3X6"/>
<accession>A0A1F5S3X6</accession>
<dbReference type="EMBL" id="MFGA01000006">
    <property type="protein sequence ID" value="OGF21397.1"/>
    <property type="molecule type" value="Genomic_DNA"/>
</dbReference>
<name>A0A1F5S3X6_9BACT</name>
<dbReference type="Proteomes" id="UP000177407">
    <property type="component" value="Unassembled WGS sequence"/>
</dbReference>
<evidence type="ECO:0000313" key="1">
    <source>
        <dbReference type="EMBL" id="OGF21397.1"/>
    </source>
</evidence>